<organism evidence="2 3">
    <name type="scientific">Rhipicephalus microplus</name>
    <name type="common">Cattle tick</name>
    <name type="synonym">Boophilus microplus</name>
    <dbReference type="NCBI Taxonomy" id="6941"/>
    <lineage>
        <taxon>Eukaryota</taxon>
        <taxon>Metazoa</taxon>
        <taxon>Ecdysozoa</taxon>
        <taxon>Arthropoda</taxon>
        <taxon>Chelicerata</taxon>
        <taxon>Arachnida</taxon>
        <taxon>Acari</taxon>
        <taxon>Parasitiformes</taxon>
        <taxon>Ixodida</taxon>
        <taxon>Ixodoidea</taxon>
        <taxon>Ixodidae</taxon>
        <taxon>Rhipicephalinae</taxon>
        <taxon>Rhipicephalus</taxon>
        <taxon>Boophilus</taxon>
    </lineage>
</organism>
<feature type="region of interest" description="Disordered" evidence="1">
    <location>
        <begin position="13"/>
        <end position="82"/>
    </location>
</feature>
<keyword evidence="3" id="KW-1185">Reference proteome</keyword>
<evidence type="ECO:0000313" key="2">
    <source>
        <dbReference type="EMBL" id="KAH7950567.1"/>
    </source>
</evidence>
<dbReference type="EMBL" id="JABSTU010005105">
    <property type="protein sequence ID" value="KAH7950567.1"/>
    <property type="molecule type" value="Genomic_DNA"/>
</dbReference>
<accession>A0A9J6CX55</accession>
<dbReference type="AlphaFoldDB" id="A0A9J6CX55"/>
<evidence type="ECO:0000313" key="3">
    <source>
        <dbReference type="Proteomes" id="UP000821866"/>
    </source>
</evidence>
<sequence length="136" mass="14262">MCGDSHLTGVADCGDNYWNPIKPTMSPSNAKRKPTPKKTPSFTVNTKKRSFAPGIPGQVKTTNKADIRTKAPSFNPGDFPSLANAQTKASGWVGAASGPLSPSPTEVALVMPASRQRTFVPLKKAICVKGQPASPA</sequence>
<proteinExistence type="predicted"/>
<name>A0A9J6CX55_RHIMP</name>
<evidence type="ECO:0000256" key="1">
    <source>
        <dbReference type="SAM" id="MobiDB-lite"/>
    </source>
</evidence>
<protein>
    <submittedName>
        <fullName evidence="2">Uncharacterized protein</fullName>
    </submittedName>
</protein>
<reference evidence="2" key="2">
    <citation type="submission" date="2021-09" db="EMBL/GenBank/DDBJ databases">
        <authorList>
            <person name="Jia N."/>
            <person name="Wang J."/>
            <person name="Shi W."/>
            <person name="Du L."/>
            <person name="Sun Y."/>
            <person name="Zhan W."/>
            <person name="Jiang J."/>
            <person name="Wang Q."/>
            <person name="Zhang B."/>
            <person name="Ji P."/>
            <person name="Sakyi L.B."/>
            <person name="Cui X."/>
            <person name="Yuan T."/>
            <person name="Jiang B."/>
            <person name="Yang W."/>
            <person name="Lam T.T.-Y."/>
            <person name="Chang Q."/>
            <person name="Ding S."/>
            <person name="Wang X."/>
            <person name="Zhu J."/>
            <person name="Ruan X."/>
            <person name="Zhao L."/>
            <person name="Wei J."/>
            <person name="Que T."/>
            <person name="Du C."/>
            <person name="Cheng J."/>
            <person name="Dai P."/>
            <person name="Han X."/>
            <person name="Huang E."/>
            <person name="Gao Y."/>
            <person name="Liu J."/>
            <person name="Shao H."/>
            <person name="Ye R."/>
            <person name="Li L."/>
            <person name="Wei W."/>
            <person name="Wang X."/>
            <person name="Wang C."/>
            <person name="Huo Q."/>
            <person name="Li W."/>
            <person name="Guo W."/>
            <person name="Chen H."/>
            <person name="Chen S."/>
            <person name="Zhou L."/>
            <person name="Zhou L."/>
            <person name="Ni X."/>
            <person name="Tian J."/>
            <person name="Zhou Y."/>
            <person name="Sheng Y."/>
            <person name="Liu T."/>
            <person name="Pan Y."/>
            <person name="Xia L."/>
            <person name="Li J."/>
            <person name="Zhao F."/>
            <person name="Cao W."/>
        </authorList>
    </citation>
    <scope>NUCLEOTIDE SEQUENCE</scope>
    <source>
        <strain evidence="2">Rmic-2018</strain>
        <tissue evidence="2">Larvae</tissue>
    </source>
</reference>
<gene>
    <name evidence="2" type="ORF">HPB51_028399</name>
</gene>
<comment type="caution">
    <text evidence="2">The sequence shown here is derived from an EMBL/GenBank/DDBJ whole genome shotgun (WGS) entry which is preliminary data.</text>
</comment>
<reference evidence="2" key="1">
    <citation type="journal article" date="2020" name="Cell">
        <title>Large-Scale Comparative Analyses of Tick Genomes Elucidate Their Genetic Diversity and Vector Capacities.</title>
        <authorList>
            <consortium name="Tick Genome and Microbiome Consortium (TIGMIC)"/>
            <person name="Jia N."/>
            <person name="Wang J."/>
            <person name="Shi W."/>
            <person name="Du L."/>
            <person name="Sun Y."/>
            <person name="Zhan W."/>
            <person name="Jiang J.F."/>
            <person name="Wang Q."/>
            <person name="Zhang B."/>
            <person name="Ji P."/>
            <person name="Bell-Sakyi L."/>
            <person name="Cui X.M."/>
            <person name="Yuan T.T."/>
            <person name="Jiang B.G."/>
            <person name="Yang W.F."/>
            <person name="Lam T.T."/>
            <person name="Chang Q.C."/>
            <person name="Ding S.J."/>
            <person name="Wang X.J."/>
            <person name="Zhu J.G."/>
            <person name="Ruan X.D."/>
            <person name="Zhao L."/>
            <person name="Wei J.T."/>
            <person name="Ye R.Z."/>
            <person name="Que T.C."/>
            <person name="Du C.H."/>
            <person name="Zhou Y.H."/>
            <person name="Cheng J.X."/>
            <person name="Dai P.F."/>
            <person name="Guo W.B."/>
            <person name="Han X.H."/>
            <person name="Huang E.J."/>
            <person name="Li L.F."/>
            <person name="Wei W."/>
            <person name="Gao Y.C."/>
            <person name="Liu J.Z."/>
            <person name="Shao H.Z."/>
            <person name="Wang X."/>
            <person name="Wang C.C."/>
            <person name="Yang T.C."/>
            <person name="Huo Q.B."/>
            <person name="Li W."/>
            <person name="Chen H.Y."/>
            <person name="Chen S.E."/>
            <person name="Zhou L.G."/>
            <person name="Ni X.B."/>
            <person name="Tian J.H."/>
            <person name="Sheng Y."/>
            <person name="Liu T."/>
            <person name="Pan Y.S."/>
            <person name="Xia L.Y."/>
            <person name="Li J."/>
            <person name="Zhao F."/>
            <person name="Cao W.C."/>
        </authorList>
    </citation>
    <scope>NUCLEOTIDE SEQUENCE</scope>
    <source>
        <strain evidence="2">Rmic-2018</strain>
    </source>
</reference>
<dbReference type="Proteomes" id="UP000821866">
    <property type="component" value="Unassembled WGS sequence"/>
</dbReference>